<dbReference type="InterPro" id="IPR014548">
    <property type="entry name" value="Ac_Trasf"/>
</dbReference>
<dbReference type="InterPro" id="IPR004960">
    <property type="entry name" value="LipA_acyltrans"/>
</dbReference>
<gene>
    <name evidence="8" type="ORF">DFR44_11733</name>
</gene>
<keyword evidence="6 8" id="KW-0012">Acyltransferase</keyword>
<evidence type="ECO:0000256" key="7">
    <source>
        <dbReference type="SAM" id="Phobius"/>
    </source>
</evidence>
<dbReference type="GO" id="GO:0009247">
    <property type="term" value="P:glycolipid biosynthetic process"/>
    <property type="evidence" value="ECO:0007669"/>
    <property type="project" value="UniProtKB-ARBA"/>
</dbReference>
<dbReference type="GO" id="GO:0016746">
    <property type="term" value="F:acyltransferase activity"/>
    <property type="evidence" value="ECO:0007669"/>
    <property type="project" value="UniProtKB-KW"/>
</dbReference>
<evidence type="ECO:0000256" key="3">
    <source>
        <dbReference type="ARBA" id="ARBA00022519"/>
    </source>
</evidence>
<sequence>MKTYTPSETTSKRNWAHIGESGSYLGIWFLYQTHRWLGRLPFRLVLFPVILYFFLVRRSARQASMEYLYQMSLFVPTLKANFLTSFKHFLTFGDALLDKVLAASGHLTLNNIEVEGREPVQACIDKGQGFVLLTAHLGNMEVSRILAKYRKIPLNILVHTRHAEKFNRVLRRLDPQCQVNLIQVTELNTSLAISLSQKVQAGEGVVIAADRIPASGNMNHMVPADFLGRTAYFPIGPYVLSHLLQVPVFFVTCVRKQKSYHIQYELFETCISISRSSREESLRIYAQKFAHLLAVRCKQTPLQWYNFYPFWHADL</sequence>
<keyword evidence="7" id="KW-0812">Transmembrane</keyword>
<keyword evidence="3" id="KW-0997">Cell inner membrane</keyword>
<dbReference type="Proteomes" id="UP000294480">
    <property type="component" value="Unassembled WGS sequence"/>
</dbReference>
<evidence type="ECO:0000256" key="6">
    <source>
        <dbReference type="ARBA" id="ARBA00023315"/>
    </source>
</evidence>
<accession>A0A4R6Y322</accession>
<proteinExistence type="predicted"/>
<keyword evidence="4 8" id="KW-0808">Transferase</keyword>
<name>A0A4R6Y322_9BURK</name>
<keyword evidence="2" id="KW-1003">Cell membrane</keyword>
<dbReference type="PANTHER" id="PTHR30606">
    <property type="entry name" value="LIPID A BIOSYNTHESIS LAUROYL ACYLTRANSFERASE"/>
    <property type="match status" value="1"/>
</dbReference>
<dbReference type="EMBL" id="SNZE01000017">
    <property type="protein sequence ID" value="TDR30754.1"/>
    <property type="molecule type" value="Genomic_DNA"/>
</dbReference>
<evidence type="ECO:0000256" key="5">
    <source>
        <dbReference type="ARBA" id="ARBA00023136"/>
    </source>
</evidence>
<evidence type="ECO:0000256" key="1">
    <source>
        <dbReference type="ARBA" id="ARBA00004533"/>
    </source>
</evidence>
<dbReference type="OrthoDB" id="9808633at2"/>
<dbReference type="PANTHER" id="PTHR30606:SF9">
    <property type="entry name" value="LIPID A BIOSYNTHESIS LAUROYLTRANSFERASE"/>
    <property type="match status" value="1"/>
</dbReference>
<keyword evidence="9" id="KW-1185">Reference proteome</keyword>
<evidence type="ECO:0000313" key="9">
    <source>
        <dbReference type="Proteomes" id="UP000294480"/>
    </source>
</evidence>
<comment type="subcellular location">
    <subcellularLocation>
        <location evidence="1">Cell inner membrane</location>
    </subcellularLocation>
</comment>
<organism evidence="8 9">
    <name type="scientific">Hydromonas duriensis</name>
    <dbReference type="NCBI Taxonomy" id="1527608"/>
    <lineage>
        <taxon>Bacteria</taxon>
        <taxon>Pseudomonadati</taxon>
        <taxon>Pseudomonadota</taxon>
        <taxon>Betaproteobacteria</taxon>
        <taxon>Burkholderiales</taxon>
        <taxon>Burkholderiaceae</taxon>
        <taxon>Hydromonas</taxon>
    </lineage>
</organism>
<protein>
    <submittedName>
        <fullName evidence="8">Putative LPLAT superfamily acyltransferase</fullName>
    </submittedName>
</protein>
<dbReference type="PIRSF" id="PIRSF028561">
    <property type="entry name" value="Ac_Trasf"/>
    <property type="match status" value="1"/>
</dbReference>
<evidence type="ECO:0000256" key="2">
    <source>
        <dbReference type="ARBA" id="ARBA00022475"/>
    </source>
</evidence>
<keyword evidence="7" id="KW-1133">Transmembrane helix</keyword>
<reference evidence="8 9" key="1">
    <citation type="submission" date="2019-03" db="EMBL/GenBank/DDBJ databases">
        <title>Genomic Encyclopedia of Type Strains, Phase IV (KMG-IV): sequencing the most valuable type-strain genomes for metagenomic binning, comparative biology and taxonomic classification.</title>
        <authorList>
            <person name="Goeker M."/>
        </authorList>
    </citation>
    <scope>NUCLEOTIDE SEQUENCE [LARGE SCALE GENOMIC DNA]</scope>
    <source>
        <strain evidence="8 9">DSM 102852</strain>
    </source>
</reference>
<keyword evidence="5 7" id="KW-0472">Membrane</keyword>
<dbReference type="AlphaFoldDB" id="A0A4R6Y322"/>
<comment type="caution">
    <text evidence="8">The sequence shown here is derived from an EMBL/GenBank/DDBJ whole genome shotgun (WGS) entry which is preliminary data.</text>
</comment>
<feature type="transmembrane region" description="Helical" evidence="7">
    <location>
        <begin position="36"/>
        <end position="55"/>
    </location>
</feature>
<dbReference type="GO" id="GO:0005886">
    <property type="term" value="C:plasma membrane"/>
    <property type="evidence" value="ECO:0007669"/>
    <property type="project" value="UniProtKB-SubCell"/>
</dbReference>
<evidence type="ECO:0000313" key="8">
    <source>
        <dbReference type="EMBL" id="TDR30754.1"/>
    </source>
</evidence>
<dbReference type="Pfam" id="PF03279">
    <property type="entry name" value="Lip_A_acyltrans"/>
    <property type="match status" value="1"/>
</dbReference>
<evidence type="ECO:0000256" key="4">
    <source>
        <dbReference type="ARBA" id="ARBA00022679"/>
    </source>
</evidence>
<dbReference type="CDD" id="cd07984">
    <property type="entry name" value="LPLAT_LABLAT-like"/>
    <property type="match status" value="1"/>
</dbReference>